<dbReference type="Proteomes" id="UP000501452">
    <property type="component" value="Chromosome"/>
</dbReference>
<evidence type="ECO:0000259" key="2">
    <source>
        <dbReference type="Pfam" id="PF09851"/>
    </source>
</evidence>
<evidence type="ECO:0000313" key="3">
    <source>
        <dbReference type="EMBL" id="QIN84440.1"/>
    </source>
</evidence>
<keyword evidence="4" id="KW-1185">Reference proteome</keyword>
<dbReference type="Pfam" id="PF09851">
    <property type="entry name" value="SHOCT"/>
    <property type="match status" value="1"/>
</dbReference>
<evidence type="ECO:0000313" key="4">
    <source>
        <dbReference type="Proteomes" id="UP000501452"/>
    </source>
</evidence>
<name>A0A6G8QD55_9ACTN</name>
<reference evidence="3 4" key="1">
    <citation type="submission" date="2019-10" db="EMBL/GenBank/DDBJ databases">
        <title>Rubrobacter sp nov SCSIO 52090 isolated from a deep-sea sediment in the South China Sea.</title>
        <authorList>
            <person name="Chen R.W."/>
        </authorList>
    </citation>
    <scope>NUCLEOTIDE SEQUENCE [LARGE SCALE GENOMIC DNA]</scope>
    <source>
        <strain evidence="3 4">SCSIO 52909</strain>
    </source>
</reference>
<dbReference type="InterPro" id="IPR018649">
    <property type="entry name" value="SHOCT"/>
</dbReference>
<feature type="domain" description="SHOCT" evidence="2">
    <location>
        <begin position="60"/>
        <end position="85"/>
    </location>
</feature>
<gene>
    <name evidence="3" type="ORF">GBA63_18665</name>
</gene>
<proteinExistence type="predicted"/>
<keyword evidence="1" id="KW-0812">Transmembrane</keyword>
<dbReference type="KEGG" id="rub:GBA63_18665"/>
<accession>A0A6G8QD55</accession>
<sequence>MMGGWDGGMMGGWGAFGWLWMIVALLFWGGLLTLIVWAVMRIFPGARTGGEPLERGTQSAEEILRGRFARGEIDAEEYEERRRILHGGA</sequence>
<keyword evidence="1" id="KW-1133">Transmembrane helix</keyword>
<feature type="transmembrane region" description="Helical" evidence="1">
    <location>
        <begin position="15"/>
        <end position="39"/>
    </location>
</feature>
<organism evidence="3 4">
    <name type="scientific">Rubrobacter tropicus</name>
    <dbReference type="NCBI Taxonomy" id="2653851"/>
    <lineage>
        <taxon>Bacteria</taxon>
        <taxon>Bacillati</taxon>
        <taxon>Actinomycetota</taxon>
        <taxon>Rubrobacteria</taxon>
        <taxon>Rubrobacterales</taxon>
        <taxon>Rubrobacteraceae</taxon>
        <taxon>Rubrobacter</taxon>
    </lineage>
</organism>
<evidence type="ECO:0000256" key="1">
    <source>
        <dbReference type="SAM" id="Phobius"/>
    </source>
</evidence>
<dbReference type="RefSeq" id="WP_166178622.1">
    <property type="nucleotide sequence ID" value="NZ_CP045119.1"/>
</dbReference>
<keyword evidence="1" id="KW-0472">Membrane</keyword>
<protein>
    <submittedName>
        <fullName evidence="3">SHOCT domain-containing protein</fullName>
    </submittedName>
</protein>
<dbReference type="EMBL" id="CP045119">
    <property type="protein sequence ID" value="QIN84440.1"/>
    <property type="molecule type" value="Genomic_DNA"/>
</dbReference>
<dbReference type="AlphaFoldDB" id="A0A6G8QD55"/>